<evidence type="ECO:0000313" key="2">
    <source>
        <dbReference type="Proteomes" id="UP000316801"/>
    </source>
</evidence>
<dbReference type="AlphaFoldDB" id="A0A549TA08"/>
<keyword evidence="2" id="KW-1185">Reference proteome</keyword>
<dbReference type="Gene3D" id="1.25.40.10">
    <property type="entry name" value="Tetratricopeptide repeat domain"/>
    <property type="match status" value="1"/>
</dbReference>
<dbReference type="InterPro" id="IPR011990">
    <property type="entry name" value="TPR-like_helical_dom_sf"/>
</dbReference>
<protein>
    <submittedName>
        <fullName evidence="1">Uncharacterized protein</fullName>
    </submittedName>
</protein>
<reference evidence="1 2" key="1">
    <citation type="submission" date="2019-07" db="EMBL/GenBank/DDBJ databases">
        <title>Ln-dependent methylotrophs.</title>
        <authorList>
            <person name="Tani A."/>
        </authorList>
    </citation>
    <scope>NUCLEOTIDE SEQUENCE [LARGE SCALE GENOMIC DNA]</scope>
    <source>
        <strain evidence="1 2">SM12</strain>
    </source>
</reference>
<organism evidence="1 2">
    <name type="scientific">Rhizobium straminoryzae</name>
    <dbReference type="NCBI Taxonomy" id="1387186"/>
    <lineage>
        <taxon>Bacteria</taxon>
        <taxon>Pseudomonadati</taxon>
        <taxon>Pseudomonadota</taxon>
        <taxon>Alphaproteobacteria</taxon>
        <taxon>Hyphomicrobiales</taxon>
        <taxon>Rhizobiaceae</taxon>
        <taxon>Rhizobium/Agrobacterium group</taxon>
        <taxon>Rhizobium</taxon>
    </lineage>
</organism>
<gene>
    <name evidence="1" type="ORF">FNA46_11975</name>
</gene>
<evidence type="ECO:0000313" key="1">
    <source>
        <dbReference type="EMBL" id="TRL38696.1"/>
    </source>
</evidence>
<sequence length="416" mass="45685">MEKIEARRKVLFQQMLDKPGNLDVAFEYAALSSQVGDLEGAIATLERMLIFAPGLPRLQLELGVLYFRLGAYATAETYFKAAASGTNVPPKVRDKVNEYLEAIERNTQTSVFAGSVTTGLRYQSNANSGPSSQFVTLNGLDYVLSDNARKTADTNGFLTGDFTALFDLPGQGEKFKVNLRTYAEAYRDRHDLNLAYAELAAGPSFDLNRFGWEGYSLDLYGIAGGGILSGDPLTSVLGAGALLGVRASDDVFYGLRSEYRHETYYNSADHPRLDEKTGDRFQAQLLSTFRLTSSLSLGVSGIIDRFDADVASNAYWQYAAVVGASIDFDSPIVALPGLWNFGVSTQVSQRHYDDADPMISSETQSTTKWSINVTQTIPLDKTWAAQIQASYQKSWSNYDTSEFDNATISLGLKKVF</sequence>
<name>A0A549TA08_9HYPH</name>
<proteinExistence type="predicted"/>
<dbReference type="EMBL" id="VJMG01000029">
    <property type="protein sequence ID" value="TRL38696.1"/>
    <property type="molecule type" value="Genomic_DNA"/>
</dbReference>
<dbReference type="SUPFAM" id="SSF48452">
    <property type="entry name" value="TPR-like"/>
    <property type="match status" value="1"/>
</dbReference>
<comment type="caution">
    <text evidence="1">The sequence shown here is derived from an EMBL/GenBank/DDBJ whole genome shotgun (WGS) entry which is preliminary data.</text>
</comment>
<accession>A0A549TA08</accession>
<dbReference type="RefSeq" id="WP_143125438.1">
    <property type="nucleotide sequence ID" value="NZ_VJMG01000029.1"/>
</dbReference>
<dbReference type="Proteomes" id="UP000316801">
    <property type="component" value="Unassembled WGS sequence"/>
</dbReference>